<dbReference type="InterPro" id="IPR003439">
    <property type="entry name" value="ABC_transporter-like_ATP-bd"/>
</dbReference>
<dbReference type="Proteomes" id="UP000594975">
    <property type="component" value="Chromosome"/>
</dbReference>
<dbReference type="FunFam" id="3.40.50.300:FF:000032">
    <property type="entry name" value="Export ABC transporter ATP-binding protein"/>
    <property type="match status" value="1"/>
</dbReference>
<name>A0A7T3CH60_9MICC</name>
<feature type="region of interest" description="Disordered" evidence="4">
    <location>
        <begin position="1"/>
        <end position="41"/>
    </location>
</feature>
<evidence type="ECO:0000259" key="5">
    <source>
        <dbReference type="PROSITE" id="PS50893"/>
    </source>
</evidence>
<dbReference type="GO" id="GO:0022857">
    <property type="term" value="F:transmembrane transporter activity"/>
    <property type="evidence" value="ECO:0007669"/>
    <property type="project" value="TreeGrafter"/>
</dbReference>
<dbReference type="InterPro" id="IPR017871">
    <property type="entry name" value="ABC_transporter-like_CS"/>
</dbReference>
<organism evidence="6 7">
    <name type="scientific">Rothia kristinae</name>
    <dbReference type="NCBI Taxonomy" id="37923"/>
    <lineage>
        <taxon>Bacteria</taxon>
        <taxon>Bacillati</taxon>
        <taxon>Actinomycetota</taxon>
        <taxon>Actinomycetes</taxon>
        <taxon>Micrococcales</taxon>
        <taxon>Micrococcaceae</taxon>
        <taxon>Rothia</taxon>
    </lineage>
</organism>
<dbReference type="Gene3D" id="3.40.50.300">
    <property type="entry name" value="P-loop containing nucleotide triphosphate hydrolases"/>
    <property type="match status" value="1"/>
</dbReference>
<dbReference type="CDD" id="cd03255">
    <property type="entry name" value="ABC_MJ0796_LolCDE_FtsE"/>
    <property type="match status" value="1"/>
</dbReference>
<gene>
    <name evidence="6" type="ORF">I6G21_02275</name>
</gene>
<evidence type="ECO:0000313" key="6">
    <source>
        <dbReference type="EMBL" id="QPT54053.1"/>
    </source>
</evidence>
<dbReference type="InterPro" id="IPR017911">
    <property type="entry name" value="MacB-like_ATP-bd"/>
</dbReference>
<dbReference type="SMART" id="SM00382">
    <property type="entry name" value="AAA"/>
    <property type="match status" value="1"/>
</dbReference>
<evidence type="ECO:0000256" key="3">
    <source>
        <dbReference type="ARBA" id="ARBA00022840"/>
    </source>
</evidence>
<dbReference type="Pfam" id="PF00005">
    <property type="entry name" value="ABC_tran"/>
    <property type="match status" value="1"/>
</dbReference>
<dbReference type="GO" id="GO:0016887">
    <property type="term" value="F:ATP hydrolysis activity"/>
    <property type="evidence" value="ECO:0007669"/>
    <property type="project" value="InterPro"/>
</dbReference>
<dbReference type="AlphaFoldDB" id="A0A7T3CH60"/>
<dbReference type="EMBL" id="CP065738">
    <property type="protein sequence ID" value="QPT54053.1"/>
    <property type="molecule type" value="Genomic_DNA"/>
</dbReference>
<keyword evidence="2" id="KW-0547">Nucleotide-binding</keyword>
<keyword evidence="3 6" id="KW-0067">ATP-binding</keyword>
<evidence type="ECO:0000313" key="7">
    <source>
        <dbReference type="Proteomes" id="UP000594975"/>
    </source>
</evidence>
<feature type="domain" description="ABC transporter" evidence="5">
    <location>
        <begin position="49"/>
        <end position="285"/>
    </location>
</feature>
<evidence type="ECO:0000256" key="4">
    <source>
        <dbReference type="SAM" id="MobiDB-lite"/>
    </source>
</evidence>
<dbReference type="GO" id="GO:0005524">
    <property type="term" value="F:ATP binding"/>
    <property type="evidence" value="ECO:0007669"/>
    <property type="project" value="UniProtKB-KW"/>
</dbReference>
<evidence type="ECO:0000256" key="2">
    <source>
        <dbReference type="ARBA" id="ARBA00022741"/>
    </source>
</evidence>
<dbReference type="PANTHER" id="PTHR24220:SF685">
    <property type="entry name" value="ABC TRANSPORTER RELATED"/>
    <property type="match status" value="1"/>
</dbReference>
<evidence type="ECO:0000256" key="1">
    <source>
        <dbReference type="ARBA" id="ARBA00022448"/>
    </source>
</evidence>
<dbReference type="InterPro" id="IPR015854">
    <property type="entry name" value="ABC_transpr_LolD-like"/>
</dbReference>
<accession>A0A7T3CH60</accession>
<dbReference type="GO" id="GO:0005886">
    <property type="term" value="C:plasma membrane"/>
    <property type="evidence" value="ECO:0007669"/>
    <property type="project" value="TreeGrafter"/>
</dbReference>
<protein>
    <submittedName>
        <fullName evidence="6">ABC transporter ATP-binding protein</fullName>
    </submittedName>
</protein>
<dbReference type="KEGG" id="rkr:I6G21_02275"/>
<dbReference type="PROSITE" id="PS50893">
    <property type="entry name" value="ABC_TRANSPORTER_2"/>
    <property type="match status" value="1"/>
</dbReference>
<proteinExistence type="predicted"/>
<dbReference type="PROSITE" id="PS00211">
    <property type="entry name" value="ABC_TRANSPORTER_1"/>
    <property type="match status" value="1"/>
</dbReference>
<dbReference type="PANTHER" id="PTHR24220">
    <property type="entry name" value="IMPORT ATP-BINDING PROTEIN"/>
    <property type="match status" value="1"/>
</dbReference>
<dbReference type="SUPFAM" id="SSF52540">
    <property type="entry name" value="P-loop containing nucleoside triphosphate hydrolases"/>
    <property type="match status" value="1"/>
</dbReference>
<sequence length="285" mass="30190">MTTQPDSPWATPTVVQPGPEPAHSEPAIPASATAQPDPAREAAPVAVARGVRKIYGTGPQAVTAVRGVDLEVAPGGFTAVMGPSGSGKSTLMHLMAGLETPTEGRVWIGGQEITGLSDAALTSVRRRRVGFIFQAFNLMPTMDVRENILLPFELDDRRPTAEQRQWIDLLLERLGLTGRVNHRPGELSGGQQQRVAIARALATRPALVLADEPTGNLDSRAAGEVLSLLQAAAREMGQAILMVTHDPKAAAHADRVVYLADGRIVRTEGSGTPEQIAATMLNLEA</sequence>
<dbReference type="InterPro" id="IPR027417">
    <property type="entry name" value="P-loop_NTPase"/>
</dbReference>
<reference evidence="6 7" key="1">
    <citation type="submission" date="2020-12" db="EMBL/GenBank/DDBJ databases">
        <title>FDA dAtabase for Regulatory Grade micrObial Sequences (FDA-ARGOS): Supporting development and validation of Infectious Disease Dx tests.</title>
        <authorList>
            <person name="Sproer C."/>
            <person name="Gronow S."/>
            <person name="Severitt S."/>
            <person name="Schroder I."/>
            <person name="Tallon L."/>
            <person name="Sadzewicz L."/>
            <person name="Zhao X."/>
            <person name="Boylan J."/>
            <person name="Ott S."/>
            <person name="Bowen H."/>
            <person name="Vavikolanu K."/>
            <person name="Mehta A."/>
            <person name="Aluvathingal J."/>
            <person name="Nadendla S."/>
            <person name="Lowell S."/>
            <person name="Myers T."/>
            <person name="Yan Y."/>
            <person name="Sichtig H."/>
        </authorList>
    </citation>
    <scope>NUCLEOTIDE SEQUENCE [LARGE SCALE GENOMIC DNA]</scope>
    <source>
        <strain evidence="6 7">FDAARGOS_864</strain>
    </source>
</reference>
<dbReference type="InterPro" id="IPR003593">
    <property type="entry name" value="AAA+_ATPase"/>
</dbReference>
<dbReference type="GO" id="GO:0098796">
    <property type="term" value="C:membrane protein complex"/>
    <property type="evidence" value="ECO:0007669"/>
    <property type="project" value="UniProtKB-ARBA"/>
</dbReference>
<keyword evidence="1" id="KW-0813">Transport</keyword>